<gene>
    <name evidence="8" type="ORF">Cvel_16971</name>
</gene>
<dbReference type="PANTHER" id="PTHR13748">
    <property type="entry name" value="COBW-RELATED"/>
    <property type="match status" value="1"/>
</dbReference>
<keyword evidence="3" id="KW-0143">Chaperone</keyword>
<dbReference type="PhylomeDB" id="A0A0G4FH35"/>
<evidence type="ECO:0000259" key="6">
    <source>
        <dbReference type="Pfam" id="PF02492"/>
    </source>
</evidence>
<feature type="domain" description="CobW C-terminal" evidence="7">
    <location>
        <begin position="245"/>
        <end position="339"/>
    </location>
</feature>
<accession>A0A0G4FH35</accession>
<dbReference type="SUPFAM" id="SSF90002">
    <property type="entry name" value="Hypothetical protein YjiA, C-terminal domain"/>
    <property type="match status" value="1"/>
</dbReference>
<keyword evidence="2" id="KW-0378">Hydrolase</keyword>
<evidence type="ECO:0000313" key="8">
    <source>
        <dbReference type="EMBL" id="CEM12775.1"/>
    </source>
</evidence>
<keyword evidence="1" id="KW-0547">Nucleotide-binding</keyword>
<dbReference type="InterPro" id="IPR036627">
    <property type="entry name" value="CobW-likC_sf"/>
</dbReference>
<dbReference type="Pfam" id="PF07683">
    <property type="entry name" value="CobW_C"/>
    <property type="match status" value="1"/>
</dbReference>
<evidence type="ECO:0000256" key="1">
    <source>
        <dbReference type="ARBA" id="ARBA00022741"/>
    </source>
</evidence>
<evidence type="ECO:0000259" key="7">
    <source>
        <dbReference type="Pfam" id="PF07683"/>
    </source>
</evidence>
<dbReference type="AlphaFoldDB" id="A0A0G4FH35"/>
<dbReference type="Gene3D" id="3.40.50.300">
    <property type="entry name" value="P-loop containing nucleotide triphosphate hydrolases"/>
    <property type="match status" value="1"/>
</dbReference>
<dbReference type="Pfam" id="PF02492">
    <property type="entry name" value="cobW"/>
    <property type="match status" value="1"/>
</dbReference>
<dbReference type="InterPro" id="IPR027417">
    <property type="entry name" value="P-loop_NTPase"/>
</dbReference>
<dbReference type="GO" id="GO:0016787">
    <property type="term" value="F:hydrolase activity"/>
    <property type="evidence" value="ECO:0007669"/>
    <property type="project" value="UniProtKB-KW"/>
</dbReference>
<comment type="similarity">
    <text evidence="4">Belongs to the SIMIBI class G3E GTPase family. ZNG1 subfamily.</text>
</comment>
<evidence type="ECO:0000256" key="2">
    <source>
        <dbReference type="ARBA" id="ARBA00022801"/>
    </source>
</evidence>
<evidence type="ECO:0000256" key="3">
    <source>
        <dbReference type="ARBA" id="ARBA00023186"/>
    </source>
</evidence>
<dbReference type="SUPFAM" id="SSF52540">
    <property type="entry name" value="P-loop containing nucleoside triphosphate hydrolases"/>
    <property type="match status" value="1"/>
</dbReference>
<protein>
    <recommendedName>
        <fullName evidence="9">CobW C-terminal domain-containing protein</fullName>
    </recommendedName>
</protein>
<proteinExistence type="inferred from homology"/>
<reference evidence="8" key="1">
    <citation type="submission" date="2014-11" db="EMBL/GenBank/DDBJ databases">
        <authorList>
            <person name="Otto D Thomas"/>
            <person name="Naeem Raeece"/>
        </authorList>
    </citation>
    <scope>NUCLEOTIDE SEQUENCE</scope>
</reference>
<dbReference type="InterPro" id="IPR051316">
    <property type="entry name" value="Zinc-reg_GTPase_activator"/>
</dbReference>
<dbReference type="GO" id="GO:0000166">
    <property type="term" value="F:nucleotide binding"/>
    <property type="evidence" value="ECO:0007669"/>
    <property type="project" value="UniProtKB-KW"/>
</dbReference>
<sequence length="425" mass="47929">MISRREIKKVPVTVLTGFLGSGKTTLMNHILQSPDHGMRFAIIENEFGQVGVDENILATPKENIDEEIIEVMNGCICCTVRGDLVEALKRIYKKVQSFDAVLIETTGLADPAPVIQTFFVDEIIPELYSLDGVLTVVDAKHIIMRLDEEKPEGVENEANEQIAFADRVLLNKIDLVPDNAELVKIEKRIKEVNNHCDIIRCQNSKVPMDKLLNLNGFNIEKILEKEPDFLKDADDAEHQHDERTTSVSCKLEGDLNVNKLERWIGQLIKEKSADLYRYKGVLSVKGMPNKFVFQGVGMLFSGHFSDLHKWGPDEKRECSFVFIGKNLERDQLVKSFEECKAEEKLRFKVGDRVLAMTGEWMAGRIIKLWDEGNPYRIELEGGKGKGNKKMKGVNVWGPIDEDTCVRAHPDSNPMTISNASTVQGS</sequence>
<dbReference type="InterPro" id="IPR011629">
    <property type="entry name" value="CobW-like_C"/>
</dbReference>
<evidence type="ECO:0008006" key="9">
    <source>
        <dbReference type="Google" id="ProtNLM"/>
    </source>
</evidence>
<dbReference type="CDD" id="cd03112">
    <property type="entry name" value="CobW-like"/>
    <property type="match status" value="1"/>
</dbReference>
<feature type="domain" description="CobW/HypB/UreG nucleotide-binding" evidence="6">
    <location>
        <begin position="11"/>
        <end position="199"/>
    </location>
</feature>
<dbReference type="Gene3D" id="3.30.1220.10">
    <property type="entry name" value="CobW-like, C-terminal domain"/>
    <property type="match status" value="1"/>
</dbReference>
<dbReference type="EMBL" id="CDMZ01000366">
    <property type="protein sequence ID" value="CEM12775.1"/>
    <property type="molecule type" value="Genomic_DNA"/>
</dbReference>
<organism evidence="8">
    <name type="scientific">Chromera velia CCMP2878</name>
    <dbReference type="NCBI Taxonomy" id="1169474"/>
    <lineage>
        <taxon>Eukaryota</taxon>
        <taxon>Sar</taxon>
        <taxon>Alveolata</taxon>
        <taxon>Colpodellida</taxon>
        <taxon>Chromeraceae</taxon>
        <taxon>Chromera</taxon>
    </lineage>
</organism>
<name>A0A0G4FH35_9ALVE</name>
<comment type="catalytic activity">
    <reaction evidence="5">
        <text>GTP + H2O = GDP + phosphate + H(+)</text>
        <dbReference type="Rhea" id="RHEA:19669"/>
        <dbReference type="ChEBI" id="CHEBI:15377"/>
        <dbReference type="ChEBI" id="CHEBI:15378"/>
        <dbReference type="ChEBI" id="CHEBI:37565"/>
        <dbReference type="ChEBI" id="CHEBI:43474"/>
        <dbReference type="ChEBI" id="CHEBI:58189"/>
    </reaction>
    <physiologicalReaction direction="left-to-right" evidence="5">
        <dbReference type="Rhea" id="RHEA:19670"/>
    </physiologicalReaction>
</comment>
<dbReference type="PANTHER" id="PTHR13748:SF62">
    <property type="entry name" value="COBW DOMAIN-CONTAINING PROTEIN"/>
    <property type="match status" value="1"/>
</dbReference>
<dbReference type="InterPro" id="IPR003495">
    <property type="entry name" value="CobW/HypB/UreG_nucleotide-bd"/>
</dbReference>
<dbReference type="VEuPathDB" id="CryptoDB:Cvel_16971"/>
<evidence type="ECO:0000256" key="5">
    <source>
        <dbReference type="ARBA" id="ARBA00049117"/>
    </source>
</evidence>
<evidence type="ECO:0000256" key="4">
    <source>
        <dbReference type="ARBA" id="ARBA00034320"/>
    </source>
</evidence>
<dbReference type="GO" id="GO:0005737">
    <property type="term" value="C:cytoplasm"/>
    <property type="evidence" value="ECO:0007669"/>
    <property type="project" value="TreeGrafter"/>
</dbReference>